<feature type="compositionally biased region" description="Basic and acidic residues" evidence="1">
    <location>
        <begin position="117"/>
        <end position="129"/>
    </location>
</feature>
<feature type="region of interest" description="Disordered" evidence="1">
    <location>
        <begin position="112"/>
        <end position="140"/>
    </location>
</feature>
<evidence type="ECO:0000313" key="2">
    <source>
        <dbReference type="EMBL" id="KAH3777123.1"/>
    </source>
</evidence>
<reference evidence="2" key="2">
    <citation type="submission" date="2020-11" db="EMBL/GenBank/DDBJ databases">
        <authorList>
            <person name="McCartney M.A."/>
            <person name="Auch B."/>
            <person name="Kono T."/>
            <person name="Mallez S."/>
            <person name="Becker A."/>
            <person name="Gohl D.M."/>
            <person name="Silverstein K.A.T."/>
            <person name="Koren S."/>
            <person name="Bechman K.B."/>
            <person name="Herman A."/>
            <person name="Abrahante J.E."/>
            <person name="Garbe J."/>
        </authorList>
    </citation>
    <scope>NUCLEOTIDE SEQUENCE</scope>
    <source>
        <strain evidence="2">Duluth1</strain>
        <tissue evidence="2">Whole animal</tissue>
    </source>
</reference>
<gene>
    <name evidence="2" type="ORF">DPMN_178560</name>
</gene>
<evidence type="ECO:0000256" key="1">
    <source>
        <dbReference type="SAM" id="MobiDB-lite"/>
    </source>
</evidence>
<reference evidence="2" key="1">
    <citation type="journal article" date="2019" name="bioRxiv">
        <title>The Genome of the Zebra Mussel, Dreissena polymorpha: A Resource for Invasive Species Research.</title>
        <authorList>
            <person name="McCartney M.A."/>
            <person name="Auch B."/>
            <person name="Kono T."/>
            <person name="Mallez S."/>
            <person name="Zhang Y."/>
            <person name="Obille A."/>
            <person name="Becker A."/>
            <person name="Abrahante J.E."/>
            <person name="Garbe J."/>
            <person name="Badalamenti J.P."/>
            <person name="Herman A."/>
            <person name="Mangelson H."/>
            <person name="Liachko I."/>
            <person name="Sullivan S."/>
            <person name="Sone E.D."/>
            <person name="Koren S."/>
            <person name="Silverstein K.A.T."/>
            <person name="Beckman K.B."/>
            <person name="Gohl D.M."/>
        </authorList>
    </citation>
    <scope>NUCLEOTIDE SEQUENCE</scope>
    <source>
        <strain evidence="2">Duluth1</strain>
        <tissue evidence="2">Whole animal</tissue>
    </source>
</reference>
<organism evidence="2 3">
    <name type="scientific">Dreissena polymorpha</name>
    <name type="common">Zebra mussel</name>
    <name type="synonym">Mytilus polymorpha</name>
    <dbReference type="NCBI Taxonomy" id="45954"/>
    <lineage>
        <taxon>Eukaryota</taxon>
        <taxon>Metazoa</taxon>
        <taxon>Spiralia</taxon>
        <taxon>Lophotrochozoa</taxon>
        <taxon>Mollusca</taxon>
        <taxon>Bivalvia</taxon>
        <taxon>Autobranchia</taxon>
        <taxon>Heteroconchia</taxon>
        <taxon>Euheterodonta</taxon>
        <taxon>Imparidentia</taxon>
        <taxon>Neoheterodontei</taxon>
        <taxon>Myida</taxon>
        <taxon>Dreissenoidea</taxon>
        <taxon>Dreissenidae</taxon>
        <taxon>Dreissena</taxon>
    </lineage>
</organism>
<proteinExistence type="predicted"/>
<comment type="caution">
    <text evidence="2">The sequence shown here is derived from an EMBL/GenBank/DDBJ whole genome shotgun (WGS) entry which is preliminary data.</text>
</comment>
<dbReference type="EMBL" id="JAIWYP010000009">
    <property type="protein sequence ID" value="KAH3777123.1"/>
    <property type="molecule type" value="Genomic_DNA"/>
</dbReference>
<keyword evidence="3" id="KW-1185">Reference proteome</keyword>
<evidence type="ECO:0000313" key="3">
    <source>
        <dbReference type="Proteomes" id="UP000828390"/>
    </source>
</evidence>
<name>A0A9D4IMQ6_DREPO</name>
<sequence length="140" mass="15915">MINDYDKLTLTKIGQITESMQDLYKPPATCRQYQKLQLNFGYRTPNGSKCAPSIFKSEDIEKNHPNIWENVAERQLANQTVVASSPTSIMRTNEDLCFKEEVDRPFQHFQDMAPDTKVPDGRKDGRTDNAKIISPAYDGG</sequence>
<accession>A0A9D4IMQ6</accession>
<dbReference type="Proteomes" id="UP000828390">
    <property type="component" value="Unassembled WGS sequence"/>
</dbReference>
<protein>
    <submittedName>
        <fullName evidence="2">Uncharacterized protein</fullName>
    </submittedName>
</protein>
<dbReference type="AlphaFoldDB" id="A0A9D4IMQ6"/>